<gene>
    <name evidence="1" type="ORF">AFK24_09940</name>
</gene>
<comment type="caution">
    <text evidence="1">The sequence shown here is derived from an EMBL/GenBank/DDBJ whole genome shotgun (WGS) entry which is preliminary data.</text>
</comment>
<dbReference type="Proteomes" id="UP000093104">
    <property type="component" value="Unassembled WGS sequence"/>
</dbReference>
<dbReference type="Pfam" id="PF05947">
    <property type="entry name" value="T6SS_TssF"/>
    <property type="match status" value="1"/>
</dbReference>
<dbReference type="NCBIfam" id="TIGR03359">
    <property type="entry name" value="VI_chp_6"/>
    <property type="match status" value="1"/>
</dbReference>
<evidence type="ECO:0008006" key="3">
    <source>
        <dbReference type="Google" id="ProtNLM"/>
    </source>
</evidence>
<proteinExistence type="predicted"/>
<dbReference type="PANTHER" id="PTHR35370">
    <property type="entry name" value="CYTOPLASMIC PROTEIN-RELATED-RELATED"/>
    <property type="match status" value="1"/>
</dbReference>
<organism evidence="1 2">
    <name type="scientific">Pseudomonas syringae</name>
    <dbReference type="NCBI Taxonomy" id="317"/>
    <lineage>
        <taxon>Bacteria</taxon>
        <taxon>Pseudomonadati</taxon>
        <taxon>Pseudomonadota</taxon>
        <taxon>Gammaproteobacteria</taxon>
        <taxon>Pseudomonadales</taxon>
        <taxon>Pseudomonadaceae</taxon>
        <taxon>Pseudomonas</taxon>
    </lineage>
</organism>
<dbReference type="PANTHER" id="PTHR35370:SF1">
    <property type="entry name" value="TYPE VI SECRETION SYSTEM COMPONENT TSSF1"/>
    <property type="match status" value="1"/>
</dbReference>
<name>A0A1C7Z6W1_PSESX</name>
<dbReference type="PATRIC" id="fig|317.243.peg.2676"/>
<accession>A0A1C7Z6W1</accession>
<dbReference type="EMBL" id="LGSI01000037">
    <property type="protein sequence ID" value="OCR25099.1"/>
    <property type="molecule type" value="Genomic_DNA"/>
</dbReference>
<dbReference type="InterPro" id="IPR010272">
    <property type="entry name" value="T6SS_TssF"/>
</dbReference>
<evidence type="ECO:0000313" key="1">
    <source>
        <dbReference type="EMBL" id="OCR25099.1"/>
    </source>
</evidence>
<dbReference type="PIRSF" id="PIRSF028304">
    <property type="entry name" value="UCP028304"/>
    <property type="match status" value="1"/>
</dbReference>
<dbReference type="OrthoDB" id="9763676at2"/>
<protein>
    <recommendedName>
        <fullName evidence="3">Type VI secretion system baseplate subunit TssF</fullName>
    </recommendedName>
</protein>
<dbReference type="RefSeq" id="WP_065833072.1">
    <property type="nucleotide sequence ID" value="NZ_LGSI01000037.1"/>
</dbReference>
<dbReference type="AlphaFoldDB" id="A0A1C7Z6W1"/>
<sequence>MLNSHYQSELNNLRRLADEFARKNPALAPLLGVDSASDPDVERLLEGVAFLTGMVRQRLDDEFPEFIQELAQLLYPHFLQPLPCMTLLQYKPGVALQEVMDVPAGSEVASVPIDGQRVVFRSAYPVALEPLQLTSAQWEGGSGKERSILLEFAFTCARPDAWEADSLCFYLGDGLADAGKLLRLLQLNLREIRISAPGLPLTVLPSRHLRGLGFDTHNSLLPYPENAHPAYRCVQEYFALPEKFLFVELSGFRQWRNRGNQGRFSVRLMFDDLPDWTPDLTGSSFMLGVTPAINLFQQDAHPLRIDHKQPDYRVQPVDHSQRGSMSIHSVLKVVSYTAAGGERRLQPFNSFSQSETFTLRIRASNIDAQGYEHFLSLPYNNGKAQEEMTLSIGLLCTNGQLPESLRLGDLSHPTDSSPPRATFTNIRSVTRAQSPKFDDTLLWRVLSQLNANHFRLADRDYLCGLLSLYLPGDSDAAQNANRQRIESIERVTVIQERRFIRGLPIEGSVIQVDCRGDHFLSPGNVYMFGCVLDEFFAGCAAANSFTAFTLHDSANHETLKWPAKIGHQRLL</sequence>
<evidence type="ECO:0000313" key="2">
    <source>
        <dbReference type="Proteomes" id="UP000093104"/>
    </source>
</evidence>
<reference evidence="1 2" key="1">
    <citation type="submission" date="2015-07" db="EMBL/GenBank/DDBJ databases">
        <title>Draft genome sequence of a diazotrophic, plant growth-promoting rhizobacterium of the Pseudomonas syringae complex.</title>
        <authorList>
            <person name="Patten C.L."/>
            <person name="Jeong H."/>
        </authorList>
    </citation>
    <scope>NUCLEOTIDE SEQUENCE [LARGE SCALE GENOMIC DNA]</scope>
    <source>
        <strain evidence="1 2">GR12-2</strain>
    </source>
</reference>